<dbReference type="PROSITE" id="PS00893">
    <property type="entry name" value="NUDIX_BOX"/>
    <property type="match status" value="1"/>
</dbReference>
<comment type="cofactor">
    <cofactor evidence="2">
        <name>Zn(2+)</name>
        <dbReference type="ChEBI" id="CHEBI:29105"/>
    </cofactor>
</comment>
<dbReference type="Proteomes" id="UP000634667">
    <property type="component" value="Unassembled WGS sequence"/>
</dbReference>
<dbReference type="PANTHER" id="PTHR42904">
    <property type="entry name" value="NUDIX HYDROLASE, NUDC SUBFAMILY"/>
    <property type="match status" value="1"/>
</dbReference>
<dbReference type="RefSeq" id="WP_189483618.1">
    <property type="nucleotide sequence ID" value="NZ_BMYR01000011.1"/>
</dbReference>
<keyword evidence="8" id="KW-0520">NAD</keyword>
<evidence type="ECO:0000256" key="1">
    <source>
        <dbReference type="ARBA" id="ARBA00001946"/>
    </source>
</evidence>
<dbReference type="InterPro" id="IPR049734">
    <property type="entry name" value="NudC-like_C"/>
</dbReference>
<dbReference type="InterPro" id="IPR015376">
    <property type="entry name" value="Znr_NADH_PPase"/>
</dbReference>
<keyword evidence="6" id="KW-0378">Hydrolase</keyword>
<dbReference type="InterPro" id="IPR020084">
    <property type="entry name" value="NUDIX_hydrolase_CS"/>
</dbReference>
<dbReference type="CDD" id="cd03429">
    <property type="entry name" value="NUDIX_NADH_pyrophosphatase_Nudt13"/>
    <property type="match status" value="1"/>
</dbReference>
<accession>A0ABQ2WSF1</accession>
<dbReference type="Pfam" id="PF09297">
    <property type="entry name" value="Zn_ribbon_NUD"/>
    <property type="match status" value="1"/>
</dbReference>
<dbReference type="Gene3D" id="3.90.79.20">
    <property type="match status" value="1"/>
</dbReference>
<comment type="caution">
    <text evidence="11">The sequence shown here is derived from an EMBL/GenBank/DDBJ whole genome shotgun (WGS) entry which is preliminary data.</text>
</comment>
<evidence type="ECO:0000256" key="9">
    <source>
        <dbReference type="ARBA" id="ARBA00023679"/>
    </source>
</evidence>
<evidence type="ECO:0000313" key="11">
    <source>
        <dbReference type="EMBL" id="GGW68454.1"/>
    </source>
</evidence>
<sequence>MIKHSLTLTAAEHGYWFIVSQGRIFLYDDESVPCCALNALPFPVKESQISWIGTYNQQDCYLVVFDDRVTDAQQWHTPRSLLPVGEALFQLAARATQVALFFQTHRFCGQCGSKMHLVNWELAALCPKCGHRCYPRIAPCVLVAVLKGDEILLARSSRHKAGFFSILAGFVESAETLEQAAIREVKEEVGVDINNLRYIASQPWPFPHSLMTGFIADYVAGDIVCQPHEIAEAYWYKLDDLPETPSQHTLSGQLIALAKTLQNSK</sequence>
<dbReference type="Gene3D" id="3.90.79.10">
    <property type="entry name" value="Nucleoside Triphosphate Pyrophosphohydrolase"/>
    <property type="match status" value="1"/>
</dbReference>
<evidence type="ECO:0000313" key="12">
    <source>
        <dbReference type="Proteomes" id="UP000634667"/>
    </source>
</evidence>
<evidence type="ECO:0000256" key="7">
    <source>
        <dbReference type="ARBA" id="ARBA00022842"/>
    </source>
</evidence>
<dbReference type="PANTHER" id="PTHR42904:SF6">
    <property type="entry name" value="NAD-CAPPED RNA HYDROLASE NUDT12"/>
    <property type="match status" value="1"/>
</dbReference>
<keyword evidence="12" id="KW-1185">Reference proteome</keyword>
<evidence type="ECO:0000259" key="10">
    <source>
        <dbReference type="PROSITE" id="PS51462"/>
    </source>
</evidence>
<dbReference type="SUPFAM" id="SSF55811">
    <property type="entry name" value="Nudix"/>
    <property type="match status" value="1"/>
</dbReference>
<evidence type="ECO:0000256" key="5">
    <source>
        <dbReference type="ARBA" id="ARBA00022723"/>
    </source>
</evidence>
<comment type="cofactor">
    <cofactor evidence="1">
        <name>Mg(2+)</name>
        <dbReference type="ChEBI" id="CHEBI:18420"/>
    </cofactor>
</comment>
<evidence type="ECO:0000256" key="3">
    <source>
        <dbReference type="ARBA" id="ARBA00009595"/>
    </source>
</evidence>
<comment type="similarity">
    <text evidence="3">Belongs to the Nudix hydrolase family. NudC subfamily.</text>
</comment>
<evidence type="ECO:0000256" key="6">
    <source>
        <dbReference type="ARBA" id="ARBA00022801"/>
    </source>
</evidence>
<protein>
    <recommendedName>
        <fullName evidence="4">NAD(+) diphosphatase</fullName>
        <ecNumber evidence="4">3.6.1.22</ecNumber>
    </recommendedName>
</protein>
<dbReference type="Pfam" id="PF00293">
    <property type="entry name" value="NUDIX"/>
    <property type="match status" value="1"/>
</dbReference>
<dbReference type="EC" id="3.6.1.22" evidence="4"/>
<reference evidence="12" key="1">
    <citation type="journal article" date="2019" name="Int. J. Syst. Evol. Microbiol.">
        <title>The Global Catalogue of Microorganisms (GCM) 10K type strain sequencing project: providing services to taxonomists for standard genome sequencing and annotation.</title>
        <authorList>
            <consortium name="The Broad Institute Genomics Platform"/>
            <consortium name="The Broad Institute Genome Sequencing Center for Infectious Disease"/>
            <person name="Wu L."/>
            <person name="Ma J."/>
        </authorList>
    </citation>
    <scope>NUCLEOTIDE SEQUENCE [LARGE SCALE GENOMIC DNA]</scope>
    <source>
        <strain evidence="12">KCTC 23723</strain>
    </source>
</reference>
<gene>
    <name evidence="11" type="primary">nudC</name>
    <name evidence="11" type="ORF">GCM10008111_25490</name>
</gene>
<keyword evidence="5" id="KW-0479">Metal-binding</keyword>
<dbReference type="InterPro" id="IPR015797">
    <property type="entry name" value="NUDIX_hydrolase-like_dom_sf"/>
</dbReference>
<evidence type="ECO:0000256" key="8">
    <source>
        <dbReference type="ARBA" id="ARBA00023027"/>
    </source>
</evidence>
<dbReference type="NCBIfam" id="NF001299">
    <property type="entry name" value="PRK00241.1"/>
    <property type="match status" value="1"/>
</dbReference>
<feature type="domain" description="Nudix hydrolase" evidence="10">
    <location>
        <begin position="135"/>
        <end position="259"/>
    </location>
</feature>
<name>A0ABQ2WSF1_9ALTE</name>
<keyword evidence="7" id="KW-0460">Magnesium</keyword>
<dbReference type="InterPro" id="IPR000086">
    <property type="entry name" value="NUDIX_hydrolase_dom"/>
</dbReference>
<dbReference type="InterPro" id="IPR050241">
    <property type="entry name" value="NAD-cap_RNA_hydrolase_NudC"/>
</dbReference>
<evidence type="ECO:0000256" key="4">
    <source>
        <dbReference type="ARBA" id="ARBA00012381"/>
    </source>
</evidence>
<comment type="catalytic activity">
    <reaction evidence="9">
        <text>a 5'-end NAD(+)-phospho-ribonucleoside in mRNA + H2O = a 5'-end phospho-adenosine-phospho-ribonucleoside in mRNA + beta-nicotinamide D-ribonucleotide + 2 H(+)</text>
        <dbReference type="Rhea" id="RHEA:60876"/>
        <dbReference type="Rhea" id="RHEA-COMP:15698"/>
        <dbReference type="Rhea" id="RHEA-COMP:15719"/>
        <dbReference type="ChEBI" id="CHEBI:14649"/>
        <dbReference type="ChEBI" id="CHEBI:15377"/>
        <dbReference type="ChEBI" id="CHEBI:15378"/>
        <dbReference type="ChEBI" id="CHEBI:144029"/>
        <dbReference type="ChEBI" id="CHEBI:144051"/>
    </reaction>
    <physiologicalReaction direction="left-to-right" evidence="9">
        <dbReference type="Rhea" id="RHEA:60877"/>
    </physiologicalReaction>
</comment>
<proteinExistence type="inferred from homology"/>
<organism evidence="11 12">
    <name type="scientific">Alishewanella tabrizica</name>
    <dbReference type="NCBI Taxonomy" id="671278"/>
    <lineage>
        <taxon>Bacteria</taxon>
        <taxon>Pseudomonadati</taxon>
        <taxon>Pseudomonadota</taxon>
        <taxon>Gammaproteobacteria</taxon>
        <taxon>Alteromonadales</taxon>
        <taxon>Alteromonadaceae</taxon>
        <taxon>Alishewanella</taxon>
    </lineage>
</organism>
<dbReference type="PROSITE" id="PS51462">
    <property type="entry name" value="NUDIX"/>
    <property type="match status" value="1"/>
</dbReference>
<dbReference type="EMBL" id="BMYR01000011">
    <property type="protein sequence ID" value="GGW68454.1"/>
    <property type="molecule type" value="Genomic_DNA"/>
</dbReference>
<evidence type="ECO:0000256" key="2">
    <source>
        <dbReference type="ARBA" id="ARBA00001947"/>
    </source>
</evidence>